<evidence type="ECO:0000313" key="3">
    <source>
        <dbReference type="EMBL" id="TFW18414.1"/>
    </source>
</evidence>
<dbReference type="InterPro" id="IPR019819">
    <property type="entry name" value="Carboxylesterase_B_CS"/>
</dbReference>
<comment type="caution">
    <text evidence="3">The sequence shown here is derived from an EMBL/GenBank/DDBJ whole genome shotgun (WGS) entry which is preliminary data.</text>
</comment>
<dbReference type="SUPFAM" id="SSF53474">
    <property type="entry name" value="alpha/beta-Hydrolases"/>
    <property type="match status" value="1"/>
</dbReference>
<feature type="domain" description="Carboxylesterase type B" evidence="2">
    <location>
        <begin position="137"/>
        <end position="579"/>
    </location>
</feature>
<dbReference type="InterPro" id="IPR002018">
    <property type="entry name" value="CarbesteraseB"/>
</dbReference>
<accession>A0A4Y9SD71</accession>
<protein>
    <recommendedName>
        <fullName evidence="2">Carboxylesterase type B domain-containing protein</fullName>
    </recommendedName>
</protein>
<feature type="region of interest" description="Disordered" evidence="1">
    <location>
        <begin position="94"/>
        <end position="113"/>
    </location>
</feature>
<name>A0A4Y9SD71_9BURK</name>
<gene>
    <name evidence="3" type="ORF">E4L98_18340</name>
</gene>
<organism evidence="3 4">
    <name type="scientific">Duganella callida</name>
    <dbReference type="NCBI Taxonomy" id="2561932"/>
    <lineage>
        <taxon>Bacteria</taxon>
        <taxon>Pseudomonadati</taxon>
        <taxon>Pseudomonadota</taxon>
        <taxon>Betaproteobacteria</taxon>
        <taxon>Burkholderiales</taxon>
        <taxon>Oxalobacteraceae</taxon>
        <taxon>Telluria group</taxon>
        <taxon>Duganella</taxon>
    </lineage>
</organism>
<proteinExistence type="predicted"/>
<feature type="compositionally biased region" description="Low complexity" evidence="1">
    <location>
        <begin position="94"/>
        <end position="110"/>
    </location>
</feature>
<dbReference type="EMBL" id="SPVG01000183">
    <property type="protein sequence ID" value="TFW18414.1"/>
    <property type="molecule type" value="Genomic_DNA"/>
</dbReference>
<evidence type="ECO:0000256" key="1">
    <source>
        <dbReference type="SAM" id="MobiDB-lite"/>
    </source>
</evidence>
<dbReference type="InterPro" id="IPR029058">
    <property type="entry name" value="AB_hydrolase_fold"/>
</dbReference>
<dbReference type="PROSITE" id="PS00941">
    <property type="entry name" value="CARBOXYLESTERASE_B_2"/>
    <property type="match status" value="1"/>
</dbReference>
<dbReference type="OrthoDB" id="9775851at2"/>
<dbReference type="Proteomes" id="UP000297729">
    <property type="component" value="Unassembled WGS sequence"/>
</dbReference>
<reference evidence="3 4" key="1">
    <citation type="submission" date="2019-03" db="EMBL/GenBank/DDBJ databases">
        <title>Draft Genome Sequence of Duganella callidus sp. nov., a Novel Duganella Species Isolated from Cultivated Soil.</title>
        <authorList>
            <person name="Raths R."/>
            <person name="Peta V."/>
            <person name="Bucking H."/>
        </authorList>
    </citation>
    <scope>NUCLEOTIDE SEQUENCE [LARGE SCALE GENOMIC DNA]</scope>
    <source>
        <strain evidence="3 4">DN04</strain>
    </source>
</reference>
<dbReference type="PANTHER" id="PTHR11559">
    <property type="entry name" value="CARBOXYLESTERASE"/>
    <property type="match status" value="1"/>
</dbReference>
<evidence type="ECO:0000313" key="4">
    <source>
        <dbReference type="Proteomes" id="UP000297729"/>
    </source>
</evidence>
<dbReference type="Gene3D" id="3.40.50.1820">
    <property type="entry name" value="alpha/beta hydrolase"/>
    <property type="match status" value="1"/>
</dbReference>
<dbReference type="InterPro" id="IPR050309">
    <property type="entry name" value="Type-B_Carboxylest/Lipase"/>
</dbReference>
<keyword evidence="4" id="KW-1185">Reference proteome</keyword>
<sequence>MGGAGQAAVAGIAGGRLRTVRDAVRRGLPLRAVLRAAAFHGAHLPAGQAGAVSMGRYDRMLFCFACAALAAPALAPAVATVAGAGVVAAPDTATASGGAAASDTATGTGAETPSRRVAAAATLSATALATSAAAGPLVRLPDGLAQGLRSGAVEQFLGLPYASAQRWQSPEAVRPWDGARAFQTLPPRCPQSAAGLAAGLEREDCLYLNVYRPAAPPAQPRAVMVYVHGGGTTNGSANDHDGSALAAQGDIIVVTINYRLGALGFLDGGNYALQDVLQALRWVQRSAASLGGDPLRVTLAGESAGGTVICPLLAAPRAKGLFRAAIISSDDCLHDVDTAAEAQQRSVTLRQRLHCADLACVRAASAAQLIQAGGGAAPAIDSDGLLRDYAARQIARRHWLHVPLLLGANRNEGRIAGPGFLRYDQQRYRQWLARLLPPEQAERVAAAYRDEHAGEPHEYAYKISAILTDSGMRGFGGCAIPPLGRAAAQDAPVYLYQFEDDDAPQGAAGGFHMGAAHAAELAYLWPDGGAFAAASAQLRPAQRKLSALMIAHWAAFVRNGNPDVAGQPAWPSLRQRAGYRAFRPDGGGQLSLDDYERQHRCELWRQLPVIMDRGEAQN</sequence>
<evidence type="ECO:0000259" key="2">
    <source>
        <dbReference type="Pfam" id="PF00135"/>
    </source>
</evidence>
<dbReference type="AlphaFoldDB" id="A0A4Y9SD71"/>
<dbReference type="Pfam" id="PF00135">
    <property type="entry name" value="COesterase"/>
    <property type="match status" value="1"/>
</dbReference>